<dbReference type="AlphaFoldDB" id="A0A5D4RGH5"/>
<comment type="similarity">
    <text evidence="9">Belongs to the acetylglutamate kinase family. ArgB subfamily.</text>
</comment>
<dbReference type="EC" id="2.7.2.8" evidence="9"/>
<evidence type="ECO:0000256" key="5">
    <source>
        <dbReference type="ARBA" id="ARBA00022741"/>
    </source>
</evidence>
<dbReference type="Pfam" id="PF00696">
    <property type="entry name" value="AA_kinase"/>
    <property type="match status" value="1"/>
</dbReference>
<comment type="pathway">
    <text evidence="1 9">Amino-acid biosynthesis; L-arginine biosynthesis; N(2)-acetyl-L-ornithine from L-glutamate: step 2/4.</text>
</comment>
<evidence type="ECO:0000256" key="8">
    <source>
        <dbReference type="ARBA" id="ARBA00048141"/>
    </source>
</evidence>
<feature type="site" description="Transition state stabilizer" evidence="9">
    <location>
        <position position="19"/>
    </location>
</feature>
<comment type="subcellular location">
    <subcellularLocation>
        <location evidence="9">Cytoplasm</location>
    </subcellularLocation>
</comment>
<evidence type="ECO:0000256" key="6">
    <source>
        <dbReference type="ARBA" id="ARBA00022777"/>
    </source>
</evidence>
<feature type="domain" description="Aspartate/glutamate/uridylate kinase" evidence="10">
    <location>
        <begin position="15"/>
        <end position="243"/>
    </location>
</feature>
<evidence type="ECO:0000256" key="1">
    <source>
        <dbReference type="ARBA" id="ARBA00004828"/>
    </source>
</evidence>
<reference evidence="11 12" key="1">
    <citation type="submission" date="2019-08" db="EMBL/GenBank/DDBJ databases">
        <title>Bacillus genomes from the desert of Cuatro Cienegas, Coahuila.</title>
        <authorList>
            <person name="Olmedo-Alvarez G."/>
        </authorList>
    </citation>
    <scope>NUCLEOTIDE SEQUENCE [LARGE SCALE GENOMIC DNA]</scope>
    <source>
        <strain evidence="11 12">CH108_3D</strain>
    </source>
</reference>
<accession>A0A5D4RGH5</accession>
<evidence type="ECO:0000259" key="10">
    <source>
        <dbReference type="Pfam" id="PF00696"/>
    </source>
</evidence>
<protein>
    <recommendedName>
        <fullName evidence="9">Acetylglutamate kinase</fullName>
        <ecNumber evidence="9">2.7.2.8</ecNumber>
    </recommendedName>
    <alternativeName>
        <fullName evidence="9">N-acetyl-L-glutamate 5-phosphotransferase</fullName>
    </alternativeName>
    <alternativeName>
        <fullName evidence="9">NAG kinase</fullName>
        <shortName evidence="9">NAGK</shortName>
    </alternativeName>
</protein>
<keyword evidence="7 9" id="KW-0067">ATP-binding</keyword>
<dbReference type="Proteomes" id="UP000322997">
    <property type="component" value="Unassembled WGS sequence"/>
</dbReference>
<dbReference type="GO" id="GO:0005737">
    <property type="term" value="C:cytoplasm"/>
    <property type="evidence" value="ECO:0007669"/>
    <property type="project" value="UniProtKB-SubCell"/>
</dbReference>
<dbReference type="FunFam" id="3.40.1160.10:FF:000004">
    <property type="entry name" value="Acetylglutamate kinase"/>
    <property type="match status" value="1"/>
</dbReference>
<dbReference type="UniPathway" id="UPA00068">
    <property type="reaction ID" value="UER00107"/>
</dbReference>
<feature type="binding site" evidence="9">
    <location>
        <position position="73"/>
    </location>
    <ligand>
        <name>substrate</name>
    </ligand>
</feature>
<proteinExistence type="inferred from homology"/>
<evidence type="ECO:0000256" key="3">
    <source>
        <dbReference type="ARBA" id="ARBA00022605"/>
    </source>
</evidence>
<keyword evidence="2 9" id="KW-0055">Arginine biosynthesis</keyword>
<evidence type="ECO:0000313" key="11">
    <source>
        <dbReference type="EMBL" id="TYS50505.1"/>
    </source>
</evidence>
<dbReference type="HAMAP" id="MF_00082">
    <property type="entry name" value="ArgB"/>
    <property type="match status" value="1"/>
</dbReference>
<keyword evidence="3 9" id="KW-0028">Amino-acid biosynthesis</keyword>
<organism evidence="11 12">
    <name type="scientific">Rossellomorea marisflavi</name>
    <dbReference type="NCBI Taxonomy" id="189381"/>
    <lineage>
        <taxon>Bacteria</taxon>
        <taxon>Bacillati</taxon>
        <taxon>Bacillota</taxon>
        <taxon>Bacilli</taxon>
        <taxon>Bacillales</taxon>
        <taxon>Bacillaceae</taxon>
        <taxon>Rossellomorea</taxon>
    </lineage>
</organism>
<comment type="caution">
    <text evidence="11">The sequence shown here is derived from an EMBL/GenBank/DDBJ whole genome shotgun (WGS) entry which is preliminary data.</text>
</comment>
<dbReference type="Gene3D" id="3.40.1160.10">
    <property type="entry name" value="Acetylglutamate kinase-like"/>
    <property type="match status" value="1"/>
</dbReference>
<dbReference type="InterPro" id="IPR036393">
    <property type="entry name" value="AceGlu_kinase-like_sf"/>
</dbReference>
<keyword evidence="4 9" id="KW-0808">Transferase</keyword>
<evidence type="ECO:0000313" key="12">
    <source>
        <dbReference type="Proteomes" id="UP000322997"/>
    </source>
</evidence>
<dbReference type="PANTHER" id="PTHR23342:SF0">
    <property type="entry name" value="N-ACETYLGLUTAMATE SYNTHASE, MITOCHONDRIAL"/>
    <property type="match status" value="1"/>
</dbReference>
<feature type="binding site" evidence="9">
    <location>
        <position position="166"/>
    </location>
    <ligand>
        <name>substrate</name>
    </ligand>
</feature>
<keyword evidence="9" id="KW-0963">Cytoplasm</keyword>
<dbReference type="CDD" id="cd04238">
    <property type="entry name" value="AAK_NAGK-like"/>
    <property type="match status" value="1"/>
</dbReference>
<feature type="binding site" evidence="9">
    <location>
        <begin position="51"/>
        <end position="52"/>
    </location>
    <ligand>
        <name>substrate</name>
    </ligand>
</feature>
<dbReference type="PIRSF" id="PIRSF000728">
    <property type="entry name" value="NAGK"/>
    <property type="match status" value="1"/>
</dbReference>
<comment type="catalytic activity">
    <reaction evidence="8 9">
        <text>N-acetyl-L-glutamate + ATP = N-acetyl-L-glutamyl 5-phosphate + ADP</text>
        <dbReference type="Rhea" id="RHEA:14629"/>
        <dbReference type="ChEBI" id="CHEBI:30616"/>
        <dbReference type="ChEBI" id="CHEBI:44337"/>
        <dbReference type="ChEBI" id="CHEBI:57936"/>
        <dbReference type="ChEBI" id="CHEBI:456216"/>
        <dbReference type="EC" id="2.7.2.8"/>
    </reaction>
</comment>
<evidence type="ECO:0000256" key="2">
    <source>
        <dbReference type="ARBA" id="ARBA00022571"/>
    </source>
</evidence>
<dbReference type="GO" id="GO:0005524">
    <property type="term" value="F:ATP binding"/>
    <property type="evidence" value="ECO:0007669"/>
    <property type="project" value="UniProtKB-UniRule"/>
</dbReference>
<sequence length="269" mass="28159">MTTSRSMQATGHKETVVVKVGGSIMSQLPSSFIDSIATMAEDYHVVIVHGGGPEINGMLEKLGIRSTFINGQRKTTDEVFEVAEQMLKGKVNGDLTHRFNHSGVKAVGVCGYDSRLLLAEFLDEGVLGRVGKVVKVQADLLEDLLSSGYVPVVTPLAVTSDGVKVNVNADLGASAIAAGLGAERLLLVTDVPGILKDGDLIRETTVEGIHSLVEDGTIYGGMIPKVEAAVSTLGSGMKEVMIVGGKGSLYEEGKIVGTKIIQAGGVNRL</sequence>
<dbReference type="GO" id="GO:0003991">
    <property type="term" value="F:acetylglutamate kinase activity"/>
    <property type="evidence" value="ECO:0007669"/>
    <property type="project" value="UniProtKB-UniRule"/>
</dbReference>
<feature type="site" description="Transition state stabilizer" evidence="9">
    <location>
        <position position="225"/>
    </location>
</feature>
<keyword evidence="5 9" id="KW-0547">Nucleotide-binding</keyword>
<comment type="function">
    <text evidence="9">Catalyzes the ATP-dependent phosphorylation of N-acetyl-L-glutamate.</text>
</comment>
<dbReference type="InterPro" id="IPR001048">
    <property type="entry name" value="Asp/Glu/Uridylate_kinase"/>
</dbReference>
<dbReference type="GO" id="GO:0042450">
    <property type="term" value="P:L-arginine biosynthetic process via ornithine"/>
    <property type="evidence" value="ECO:0007669"/>
    <property type="project" value="UniProtKB-UniRule"/>
</dbReference>
<keyword evidence="6 9" id="KW-0418">Kinase</keyword>
<evidence type="ECO:0000256" key="7">
    <source>
        <dbReference type="ARBA" id="ARBA00022840"/>
    </source>
</evidence>
<name>A0A5D4RGH5_9BACI</name>
<dbReference type="SUPFAM" id="SSF53633">
    <property type="entry name" value="Carbamate kinase-like"/>
    <property type="match status" value="1"/>
</dbReference>
<dbReference type="EMBL" id="VTEQ01000007">
    <property type="protein sequence ID" value="TYS50505.1"/>
    <property type="molecule type" value="Genomic_DNA"/>
</dbReference>
<gene>
    <name evidence="9 11" type="primary">argB</name>
    <name evidence="11" type="ORF">FZC83_18965</name>
</gene>
<dbReference type="InterPro" id="IPR037528">
    <property type="entry name" value="ArgB"/>
</dbReference>
<evidence type="ECO:0000256" key="9">
    <source>
        <dbReference type="HAMAP-Rule" id="MF_00082"/>
    </source>
</evidence>
<dbReference type="InterPro" id="IPR004662">
    <property type="entry name" value="AcgluKinase_fam"/>
</dbReference>
<evidence type="ECO:0000256" key="4">
    <source>
        <dbReference type="ARBA" id="ARBA00022679"/>
    </source>
</evidence>
<dbReference type="PANTHER" id="PTHR23342">
    <property type="entry name" value="N-ACETYLGLUTAMATE SYNTHASE"/>
    <property type="match status" value="1"/>
</dbReference>
<dbReference type="NCBIfam" id="TIGR00761">
    <property type="entry name" value="argB"/>
    <property type="match status" value="1"/>
</dbReference>